<comment type="caution">
    <text evidence="1">The sequence shown here is derived from an EMBL/GenBank/DDBJ whole genome shotgun (WGS) entry which is preliminary data.</text>
</comment>
<accession>A0A6H9Z2V2</accession>
<reference evidence="1 2" key="1">
    <citation type="submission" date="2019-09" db="EMBL/GenBank/DDBJ databases">
        <title>Actinomadura physcomitrii sp. nov., a novel actinomycete isolated from moss [Physcomitrium sphaericum (Ludw) Fuernr].</title>
        <authorList>
            <person name="Zhuang X."/>
            <person name="Liu C."/>
        </authorList>
    </citation>
    <scope>NUCLEOTIDE SEQUENCE [LARGE SCALE GENOMIC DNA]</scope>
    <source>
        <strain evidence="1 2">HMC1</strain>
    </source>
</reference>
<protein>
    <submittedName>
        <fullName evidence="1">Uncharacterized protein</fullName>
    </submittedName>
</protein>
<sequence>MSDRRAVVPVALREHASRREGVCFGLRAGGQVGGVGAAFAGVGGPEHRCLVEQVVADLGLGEELGAGLTALTVATAWIRWSV</sequence>
<dbReference type="EMBL" id="WBMT01000004">
    <property type="protein sequence ID" value="KAB2350053.1"/>
    <property type="molecule type" value="Genomic_DNA"/>
</dbReference>
<proteinExistence type="predicted"/>
<keyword evidence="2" id="KW-1185">Reference proteome</keyword>
<evidence type="ECO:0000313" key="2">
    <source>
        <dbReference type="Proteomes" id="UP000468735"/>
    </source>
</evidence>
<dbReference type="AlphaFoldDB" id="A0A6H9Z2V2"/>
<evidence type="ECO:0000313" key="1">
    <source>
        <dbReference type="EMBL" id="KAB2350053.1"/>
    </source>
</evidence>
<dbReference type="Proteomes" id="UP000468735">
    <property type="component" value="Unassembled WGS sequence"/>
</dbReference>
<gene>
    <name evidence="1" type="ORF">F8566_09505</name>
</gene>
<dbReference type="RefSeq" id="WP_151559625.1">
    <property type="nucleotide sequence ID" value="NZ_WBMT01000004.1"/>
</dbReference>
<organism evidence="1 2">
    <name type="scientific">Actinomadura rudentiformis</name>
    <dbReference type="NCBI Taxonomy" id="359158"/>
    <lineage>
        <taxon>Bacteria</taxon>
        <taxon>Bacillati</taxon>
        <taxon>Actinomycetota</taxon>
        <taxon>Actinomycetes</taxon>
        <taxon>Streptosporangiales</taxon>
        <taxon>Thermomonosporaceae</taxon>
        <taxon>Actinomadura</taxon>
    </lineage>
</organism>
<name>A0A6H9Z2V2_9ACTN</name>